<comment type="similarity">
    <text evidence="1">Belongs to the ROK (NagC/XylR) family.</text>
</comment>
<dbReference type="SUPFAM" id="SSF53067">
    <property type="entry name" value="Actin-like ATPase domain"/>
    <property type="match status" value="1"/>
</dbReference>
<evidence type="ECO:0000313" key="3">
    <source>
        <dbReference type="EMBL" id="KAA9085523.1"/>
    </source>
</evidence>
<reference evidence="4" key="1">
    <citation type="submission" date="2019-09" db="EMBL/GenBank/DDBJ databases">
        <title>Mumia zhuanghuii sp. nov. isolated from the intestinal contents of plateau pika (Ochotona curzoniae) in the Qinghai-Tibet plateau of China.</title>
        <authorList>
            <person name="Tian Z."/>
        </authorList>
    </citation>
    <scope>NUCLEOTIDE SEQUENCE [LARGE SCALE GENOMIC DNA]</scope>
    <source>
        <strain evidence="4">DSM 25564</strain>
    </source>
</reference>
<protein>
    <submittedName>
        <fullName evidence="3">ROK family protein</fullName>
    </submittedName>
</protein>
<evidence type="ECO:0000256" key="2">
    <source>
        <dbReference type="SAM" id="MobiDB-lite"/>
    </source>
</evidence>
<gene>
    <name evidence="3" type="ORF">F6B42_10805</name>
</gene>
<dbReference type="Pfam" id="PF00480">
    <property type="entry name" value="ROK"/>
    <property type="match status" value="1"/>
</dbReference>
<feature type="region of interest" description="Disordered" evidence="2">
    <location>
        <begin position="300"/>
        <end position="320"/>
    </location>
</feature>
<dbReference type="PANTHER" id="PTHR18964">
    <property type="entry name" value="ROK (REPRESSOR, ORF, KINASE) FAMILY"/>
    <property type="match status" value="1"/>
</dbReference>
<dbReference type="Proteomes" id="UP000327039">
    <property type="component" value="Unassembled WGS sequence"/>
</dbReference>
<dbReference type="OrthoDB" id="8772678at2"/>
<sequence>MGVDVGGTKILAIAVDEEGTEIARVRRPTGWGPDAVGDEIARAVAELESVLGVVLGPPVGIGIPGQIVPDTGVVEHAVNLGIERFGLADAVAARIGRRPVVDNDVRAAALGAAALLPDLFSLAYLNLGTGIAAAVVDETGLRRGPRGAAGEIGHLSVDPAGPPCRCGQRGCIESLAGGGSVAERWGMPAELPVLDVFDAADAGIGAAARIRADVVRGVAAAVQLLILSADVDAVVLGGGVAALGDRLAVPVRERLRATATGSPFLRSLRLEERVTAVPGRAPVGALGAALLARTAHPAAPPTRLAPLANPSSTRESIGHS</sequence>
<accession>A0A5J5IPF5</accession>
<dbReference type="EMBL" id="VYRZ01000003">
    <property type="protein sequence ID" value="KAA9085523.1"/>
    <property type="molecule type" value="Genomic_DNA"/>
</dbReference>
<dbReference type="AlphaFoldDB" id="A0A5J5IPF5"/>
<keyword evidence="4" id="KW-1185">Reference proteome</keyword>
<dbReference type="InterPro" id="IPR043129">
    <property type="entry name" value="ATPase_NBD"/>
</dbReference>
<name>A0A5J5IPF5_9MICO</name>
<organism evidence="3 4">
    <name type="scientific">Microbacterium radiodurans</name>
    <dbReference type="NCBI Taxonomy" id="661398"/>
    <lineage>
        <taxon>Bacteria</taxon>
        <taxon>Bacillati</taxon>
        <taxon>Actinomycetota</taxon>
        <taxon>Actinomycetes</taxon>
        <taxon>Micrococcales</taxon>
        <taxon>Microbacteriaceae</taxon>
        <taxon>Microbacterium</taxon>
    </lineage>
</organism>
<feature type="compositionally biased region" description="Polar residues" evidence="2">
    <location>
        <begin position="309"/>
        <end position="320"/>
    </location>
</feature>
<comment type="caution">
    <text evidence="3">The sequence shown here is derived from an EMBL/GenBank/DDBJ whole genome shotgun (WGS) entry which is preliminary data.</text>
</comment>
<dbReference type="Gene3D" id="3.30.420.40">
    <property type="match status" value="2"/>
</dbReference>
<evidence type="ECO:0000256" key="1">
    <source>
        <dbReference type="ARBA" id="ARBA00006479"/>
    </source>
</evidence>
<proteinExistence type="inferred from homology"/>
<dbReference type="InterPro" id="IPR000600">
    <property type="entry name" value="ROK"/>
</dbReference>
<dbReference type="PANTHER" id="PTHR18964:SF149">
    <property type="entry name" value="BIFUNCTIONAL UDP-N-ACETYLGLUCOSAMINE 2-EPIMERASE_N-ACETYLMANNOSAMINE KINASE"/>
    <property type="match status" value="1"/>
</dbReference>
<evidence type="ECO:0000313" key="4">
    <source>
        <dbReference type="Proteomes" id="UP000327039"/>
    </source>
</evidence>